<evidence type="ECO:0000313" key="3">
    <source>
        <dbReference type="Proteomes" id="UP000198765"/>
    </source>
</evidence>
<dbReference type="Proteomes" id="UP000198765">
    <property type="component" value="Chromosome I"/>
</dbReference>
<organism evidence="2 3">
    <name type="scientific">Micromonospora narathiwatensis</name>
    <dbReference type="NCBI Taxonomy" id="299146"/>
    <lineage>
        <taxon>Bacteria</taxon>
        <taxon>Bacillati</taxon>
        <taxon>Actinomycetota</taxon>
        <taxon>Actinomycetes</taxon>
        <taxon>Micromonosporales</taxon>
        <taxon>Micromonosporaceae</taxon>
        <taxon>Micromonospora</taxon>
    </lineage>
</organism>
<name>A0A1A8Z6P0_9ACTN</name>
<evidence type="ECO:0000256" key="1">
    <source>
        <dbReference type="SAM" id="MobiDB-lite"/>
    </source>
</evidence>
<evidence type="ECO:0008006" key="4">
    <source>
        <dbReference type="Google" id="ProtNLM"/>
    </source>
</evidence>
<dbReference type="PATRIC" id="fig|299146.4.peg.721"/>
<dbReference type="Pfam" id="PF11387">
    <property type="entry name" value="DUF2795"/>
    <property type="match status" value="1"/>
</dbReference>
<keyword evidence="3" id="KW-1185">Reference proteome</keyword>
<proteinExistence type="predicted"/>
<dbReference type="AlphaFoldDB" id="A0A1A8Z6P0"/>
<gene>
    <name evidence="2" type="ORF">GA0070621_0707</name>
</gene>
<dbReference type="EMBL" id="LT594324">
    <property type="protein sequence ID" value="SBT39534.1"/>
    <property type="molecule type" value="Genomic_DNA"/>
</dbReference>
<evidence type="ECO:0000313" key="2">
    <source>
        <dbReference type="EMBL" id="SBT39534.1"/>
    </source>
</evidence>
<accession>A0A1A8Z6P0</accession>
<dbReference type="InterPro" id="IPR021527">
    <property type="entry name" value="DUF2795"/>
</dbReference>
<reference evidence="2 3" key="1">
    <citation type="submission" date="2016-06" db="EMBL/GenBank/DDBJ databases">
        <authorList>
            <person name="Kjaerup R.B."/>
            <person name="Dalgaard T.S."/>
            <person name="Juul-Madsen H.R."/>
        </authorList>
    </citation>
    <scope>NUCLEOTIDE SEQUENCE [LARGE SCALE GENOMIC DNA]</scope>
    <source>
        <strain evidence="2 3">DSM 45248</strain>
    </source>
</reference>
<feature type="region of interest" description="Disordered" evidence="1">
    <location>
        <begin position="1"/>
        <end position="92"/>
    </location>
</feature>
<sequence>MTGPVARPGLPPVPSGMSVGMERGSSKHSPRVDDNMVQDVSGLIQGPGAAGSRVDESRQPEPAGEDQPEPKTLTAGASRGGNPQGMSMDDVEARSRLGRFITMTALPGDRAALVANARENQAPTDIVTALESLPDGTRYQTISEVWAALGHKNETTRW</sequence>
<protein>
    <recommendedName>
        <fullName evidence="4">DUF2795 domain-containing protein</fullName>
    </recommendedName>
</protein>